<dbReference type="Pfam" id="PF01546">
    <property type="entry name" value="Peptidase_M20"/>
    <property type="match status" value="1"/>
</dbReference>
<comment type="similarity">
    <text evidence="4">Belongs to the peptidase M20A family.</text>
</comment>
<dbReference type="EC" id="3.5.1.18" evidence="5"/>
<dbReference type="SUPFAM" id="SSF55031">
    <property type="entry name" value="Bacterial exopeptidase dimerisation domain"/>
    <property type="match status" value="1"/>
</dbReference>
<dbReference type="AlphaFoldDB" id="A0A916T6I6"/>
<comment type="cofactor">
    <cofactor evidence="2">
        <name>Zn(2+)</name>
        <dbReference type="ChEBI" id="CHEBI:29105"/>
    </cofactor>
</comment>
<dbReference type="InterPro" id="IPR001261">
    <property type="entry name" value="ArgE/DapE_CS"/>
</dbReference>
<dbReference type="PROSITE" id="PS00758">
    <property type="entry name" value="ARGE_DAPE_CPG2_1"/>
    <property type="match status" value="1"/>
</dbReference>
<organism evidence="13 14">
    <name type="scientific">Flexivirga endophytica</name>
    <dbReference type="NCBI Taxonomy" id="1849103"/>
    <lineage>
        <taxon>Bacteria</taxon>
        <taxon>Bacillati</taxon>
        <taxon>Actinomycetota</taxon>
        <taxon>Actinomycetes</taxon>
        <taxon>Micrococcales</taxon>
        <taxon>Dermacoccaceae</taxon>
        <taxon>Flexivirga</taxon>
    </lineage>
</organism>
<comment type="cofactor">
    <cofactor evidence="1">
        <name>Co(2+)</name>
        <dbReference type="ChEBI" id="CHEBI:48828"/>
    </cofactor>
</comment>
<keyword evidence="14" id="KW-1185">Reference proteome</keyword>
<dbReference type="PANTHER" id="PTHR43808">
    <property type="entry name" value="ACETYLORNITHINE DEACETYLASE"/>
    <property type="match status" value="1"/>
</dbReference>
<feature type="domain" description="Peptidase M20 dimerisation" evidence="12">
    <location>
        <begin position="210"/>
        <end position="315"/>
    </location>
</feature>
<dbReference type="InterPro" id="IPR036264">
    <property type="entry name" value="Bact_exopeptidase_dim_dom"/>
</dbReference>
<dbReference type="SUPFAM" id="SSF53187">
    <property type="entry name" value="Zn-dependent exopeptidases"/>
    <property type="match status" value="1"/>
</dbReference>
<name>A0A916T6I6_9MICO</name>
<dbReference type="InterPro" id="IPR011650">
    <property type="entry name" value="Peptidase_M20_dimer"/>
</dbReference>
<reference evidence="13" key="1">
    <citation type="journal article" date="2014" name="Int. J. Syst. Evol. Microbiol.">
        <title>Complete genome sequence of Corynebacterium casei LMG S-19264T (=DSM 44701T), isolated from a smear-ripened cheese.</title>
        <authorList>
            <consortium name="US DOE Joint Genome Institute (JGI-PGF)"/>
            <person name="Walter F."/>
            <person name="Albersmeier A."/>
            <person name="Kalinowski J."/>
            <person name="Ruckert C."/>
        </authorList>
    </citation>
    <scope>NUCLEOTIDE SEQUENCE</scope>
    <source>
        <strain evidence="13">CGMCC 1.15085</strain>
    </source>
</reference>
<evidence type="ECO:0000256" key="6">
    <source>
        <dbReference type="ARBA" id="ARBA00016853"/>
    </source>
</evidence>
<dbReference type="Proteomes" id="UP000636793">
    <property type="component" value="Unassembled WGS sequence"/>
</dbReference>
<keyword evidence="10" id="KW-0170">Cobalt</keyword>
<evidence type="ECO:0000256" key="2">
    <source>
        <dbReference type="ARBA" id="ARBA00001947"/>
    </source>
</evidence>
<dbReference type="Gene3D" id="3.30.70.360">
    <property type="match status" value="1"/>
</dbReference>
<evidence type="ECO:0000256" key="1">
    <source>
        <dbReference type="ARBA" id="ARBA00001941"/>
    </source>
</evidence>
<evidence type="ECO:0000256" key="4">
    <source>
        <dbReference type="ARBA" id="ARBA00006247"/>
    </source>
</evidence>
<proteinExistence type="inferred from homology"/>
<dbReference type="GO" id="GO:0009014">
    <property type="term" value="F:succinyl-diaminopimelate desuccinylase activity"/>
    <property type="evidence" value="ECO:0007669"/>
    <property type="project" value="UniProtKB-EC"/>
</dbReference>
<gene>
    <name evidence="13" type="ORF">GCM10011492_25230</name>
</gene>
<keyword evidence="7" id="KW-0479">Metal-binding</keyword>
<evidence type="ECO:0000313" key="13">
    <source>
        <dbReference type="EMBL" id="GGB33553.1"/>
    </source>
</evidence>
<reference evidence="13" key="2">
    <citation type="submission" date="2020-09" db="EMBL/GenBank/DDBJ databases">
        <authorList>
            <person name="Sun Q."/>
            <person name="Zhou Y."/>
        </authorList>
    </citation>
    <scope>NUCLEOTIDE SEQUENCE</scope>
    <source>
        <strain evidence="13">CGMCC 1.15085</strain>
    </source>
</reference>
<comment type="pathway">
    <text evidence="3">Amino-acid biosynthesis; L-lysine biosynthesis via DAP pathway; LL-2,6-diaminopimelate from (S)-tetrahydrodipicolinate (succinylase route): step 3/3.</text>
</comment>
<dbReference type="GO" id="GO:0046872">
    <property type="term" value="F:metal ion binding"/>
    <property type="evidence" value="ECO:0007669"/>
    <property type="project" value="UniProtKB-KW"/>
</dbReference>
<dbReference type="Gene3D" id="3.40.630.10">
    <property type="entry name" value="Zn peptidases"/>
    <property type="match status" value="1"/>
</dbReference>
<accession>A0A916T6I6</accession>
<dbReference type="Pfam" id="PF07687">
    <property type="entry name" value="M20_dimer"/>
    <property type="match status" value="1"/>
</dbReference>
<comment type="caution">
    <text evidence="13">The sequence shown here is derived from an EMBL/GenBank/DDBJ whole genome shotgun (WGS) entry which is preliminary data.</text>
</comment>
<evidence type="ECO:0000256" key="9">
    <source>
        <dbReference type="ARBA" id="ARBA00022833"/>
    </source>
</evidence>
<protein>
    <recommendedName>
        <fullName evidence="6">Probable succinyl-diaminopimelate desuccinylase</fullName>
        <ecNumber evidence="5">3.5.1.18</ecNumber>
    </recommendedName>
</protein>
<keyword evidence="9" id="KW-0862">Zinc</keyword>
<evidence type="ECO:0000256" key="11">
    <source>
        <dbReference type="ARBA" id="ARBA00051301"/>
    </source>
</evidence>
<dbReference type="InterPro" id="IPR010182">
    <property type="entry name" value="ArgE/DapE"/>
</dbReference>
<comment type="catalytic activity">
    <reaction evidence="11">
        <text>N-succinyl-(2S,6S)-2,6-diaminopimelate + H2O = (2S,6S)-2,6-diaminopimelate + succinate</text>
        <dbReference type="Rhea" id="RHEA:22608"/>
        <dbReference type="ChEBI" id="CHEBI:15377"/>
        <dbReference type="ChEBI" id="CHEBI:30031"/>
        <dbReference type="ChEBI" id="CHEBI:57609"/>
        <dbReference type="ChEBI" id="CHEBI:58087"/>
        <dbReference type="EC" id="3.5.1.18"/>
    </reaction>
</comment>
<dbReference type="RefSeq" id="WP_229749695.1">
    <property type="nucleotide sequence ID" value="NZ_BMHI01000004.1"/>
</dbReference>
<sequence>MSELTDDERRVLDLVDEEAMLADLSALVGIPSVGGTPGEVAAQRWCADRLRVLGLEVDEWEIHLAELSADPDFPGVEVDRARAVGVVAVLPPSDDVAPSTPALAFCGHTDVVPPGNLDAWTSDPFVLRVQDGRAHGRGVCDMKAGVIAMMSAVDALRRAGVRRTRPIAIHCVSGEEDGGLGSFATLRRGHRAEACVIAEPTAESVIPTNAGSLTFRLEVPGLAVHGSRRDHGVSAIDKLAVVQDALRILEIDRNTDVPSEFAHLDLPWPLSIGMVHAGDWASTVPDLLVAEGRYGVRPGETTAEARAAFEHAVAECVEQDPWLRDHPVRISWPGGEFAPGSLPSGHALLADVTEAATQVRGSAPAVTGAPYGSDLRLYAAAGVPTLQYGPGRVEDAHAVDESAELADLLACARVFAILATRACKKRSD</sequence>
<dbReference type="EMBL" id="BMHI01000004">
    <property type="protein sequence ID" value="GGB33553.1"/>
    <property type="molecule type" value="Genomic_DNA"/>
</dbReference>
<evidence type="ECO:0000259" key="12">
    <source>
        <dbReference type="Pfam" id="PF07687"/>
    </source>
</evidence>
<dbReference type="InterPro" id="IPR050072">
    <property type="entry name" value="Peptidase_M20A"/>
</dbReference>
<keyword evidence="8" id="KW-0378">Hydrolase</keyword>
<dbReference type="NCBIfam" id="TIGR01910">
    <property type="entry name" value="DapE-ArgE"/>
    <property type="match status" value="1"/>
</dbReference>
<dbReference type="PANTHER" id="PTHR43808:SF25">
    <property type="entry name" value="PEPTIDASE M20 DIMERISATION DOMAIN-CONTAINING PROTEIN"/>
    <property type="match status" value="1"/>
</dbReference>
<evidence type="ECO:0000256" key="3">
    <source>
        <dbReference type="ARBA" id="ARBA00005130"/>
    </source>
</evidence>
<evidence type="ECO:0000256" key="8">
    <source>
        <dbReference type="ARBA" id="ARBA00022801"/>
    </source>
</evidence>
<dbReference type="InterPro" id="IPR002933">
    <property type="entry name" value="Peptidase_M20"/>
</dbReference>
<evidence type="ECO:0000256" key="5">
    <source>
        <dbReference type="ARBA" id="ARBA00011921"/>
    </source>
</evidence>
<evidence type="ECO:0000256" key="7">
    <source>
        <dbReference type="ARBA" id="ARBA00022723"/>
    </source>
</evidence>
<evidence type="ECO:0000256" key="10">
    <source>
        <dbReference type="ARBA" id="ARBA00023285"/>
    </source>
</evidence>
<evidence type="ECO:0000313" key="14">
    <source>
        <dbReference type="Proteomes" id="UP000636793"/>
    </source>
</evidence>